<organism evidence="13 14">
    <name type="scientific">Planomonospora parontospora</name>
    <dbReference type="NCBI Taxonomy" id="58119"/>
    <lineage>
        <taxon>Bacteria</taxon>
        <taxon>Bacillati</taxon>
        <taxon>Actinomycetota</taxon>
        <taxon>Actinomycetes</taxon>
        <taxon>Streptosporangiales</taxon>
        <taxon>Streptosporangiaceae</taxon>
        <taxon>Planomonospora</taxon>
    </lineage>
</organism>
<dbReference type="InterPro" id="IPR035965">
    <property type="entry name" value="PAS-like_dom_sf"/>
</dbReference>
<proteinExistence type="predicted"/>
<evidence type="ECO:0000259" key="12">
    <source>
        <dbReference type="PROSITE" id="PS50113"/>
    </source>
</evidence>
<keyword evidence="7" id="KW-0418">Kinase</keyword>
<keyword evidence="6" id="KW-0808">Transferase</keyword>
<dbReference type="Pfam" id="PF02518">
    <property type="entry name" value="HATPase_c"/>
    <property type="match status" value="1"/>
</dbReference>
<sequence length="728" mass="79104">MSVMDAQSERDQDPPPDPSGPRAAAEPPGAGAIADMSPERQQTFLSTLLDSLASGVVACDADGYVVVFNQPMRQSRPHIPGLHVRDIAAAFHLYAADGRTPLQPQQVPLARALAGEHIDAEQLIVHPPGRRPRRFAVTGRPITTPDGQRLGALVVLDDITEAHRASVLTAAQHAVARALADAVSAEQAAVAVVAAVTEALGWSCGEYWQVTPDQAAITRIGSWTAPGRDLSDFLASRPPTMRPGQGVAGMAWSAGHELWICDLQDDPRDIVSKQQALQTGLRTAIGLPVRSGRQVLGALVFFTDTVQKIDDELARLLDGVCAHVGRYMERRRAEELAVALATSRRQFEQVITQINDNVWTAEVTGDGSMRSVYQSQNAAPVLGRPLPQDADLAEVLARRIHPDDQQAYATFTAALSRGERTEIECRIIGLDDIVRWVWIRATPRRHGDRLFIDGISTDVTERHRMAEQRERLLEQERQQVGRLREMDRMKDELMALVTHELRNPIAAIRGYAELLADDAGLSSTQQTFLDVIDRKSTQLQRLVDDLLDLARLDTGQLTLDIRPLDLAHLTRQALQDHRPAAQAKQLTVTAELPARLPMRADALRLRQVLDNLLSNAIKYTPSGGAITVTAGLAARRDDDSDGQDEGEDEGETAVVIIADTGIGIPAEQYEHLFSRFFRASTAKDAGIKGTGLGLAITRAIVTAHGGTITAAPRDGGGTVFTVALPAAW</sequence>
<dbReference type="InterPro" id="IPR003594">
    <property type="entry name" value="HATPase_dom"/>
</dbReference>
<dbReference type="GO" id="GO:0000155">
    <property type="term" value="F:phosphorelay sensor kinase activity"/>
    <property type="evidence" value="ECO:0007669"/>
    <property type="project" value="InterPro"/>
</dbReference>
<dbReference type="Gene3D" id="3.30.565.10">
    <property type="entry name" value="Histidine kinase-like ATPase, C-terminal domain"/>
    <property type="match status" value="1"/>
</dbReference>
<gene>
    <name evidence="13" type="ORF">GCM10010126_61930</name>
</gene>
<dbReference type="InterPro" id="IPR029016">
    <property type="entry name" value="GAF-like_dom_sf"/>
</dbReference>
<dbReference type="SUPFAM" id="SSF55781">
    <property type="entry name" value="GAF domain-like"/>
    <property type="match status" value="1"/>
</dbReference>
<evidence type="ECO:0000313" key="14">
    <source>
        <dbReference type="Proteomes" id="UP000627984"/>
    </source>
</evidence>
<dbReference type="SMART" id="SM00086">
    <property type="entry name" value="PAC"/>
    <property type="match status" value="2"/>
</dbReference>
<protein>
    <recommendedName>
        <fullName evidence="4">histidine kinase</fullName>
        <ecNumber evidence="4">2.7.13.3</ecNumber>
    </recommendedName>
</protein>
<keyword evidence="8" id="KW-0902">Two-component regulatory system</keyword>
<dbReference type="InterPro" id="IPR001610">
    <property type="entry name" value="PAC"/>
</dbReference>
<dbReference type="SUPFAM" id="SSF55874">
    <property type="entry name" value="ATPase domain of HSP90 chaperone/DNA topoisomerase II/histidine kinase"/>
    <property type="match status" value="1"/>
</dbReference>
<evidence type="ECO:0000256" key="2">
    <source>
        <dbReference type="ARBA" id="ARBA00001968"/>
    </source>
</evidence>
<comment type="cofactor">
    <cofactor evidence="2">
        <name>a divalent metal cation</name>
        <dbReference type="ChEBI" id="CHEBI:60240"/>
    </cofactor>
</comment>
<comment type="catalytic activity">
    <reaction evidence="1">
        <text>ATP + protein L-histidine = ADP + protein N-phospho-L-histidine.</text>
        <dbReference type="EC" id="2.7.13.3"/>
    </reaction>
</comment>
<evidence type="ECO:0000256" key="1">
    <source>
        <dbReference type="ARBA" id="ARBA00000085"/>
    </source>
</evidence>
<feature type="compositionally biased region" description="Low complexity" evidence="10">
    <location>
        <begin position="20"/>
        <end position="34"/>
    </location>
</feature>
<dbReference type="Pfam" id="PF08448">
    <property type="entry name" value="PAS_4"/>
    <property type="match status" value="1"/>
</dbReference>
<dbReference type="Gene3D" id="3.30.450.40">
    <property type="match status" value="1"/>
</dbReference>
<dbReference type="EMBL" id="BMQD01000029">
    <property type="protein sequence ID" value="GGK94186.1"/>
    <property type="molecule type" value="Genomic_DNA"/>
</dbReference>
<dbReference type="InterPro" id="IPR013655">
    <property type="entry name" value="PAS_fold_3"/>
</dbReference>
<dbReference type="CDD" id="cd00130">
    <property type="entry name" value="PAS"/>
    <property type="match status" value="1"/>
</dbReference>
<dbReference type="InterPro" id="IPR003661">
    <property type="entry name" value="HisK_dim/P_dom"/>
</dbReference>
<evidence type="ECO:0000259" key="11">
    <source>
        <dbReference type="PROSITE" id="PS50109"/>
    </source>
</evidence>
<evidence type="ECO:0000256" key="4">
    <source>
        <dbReference type="ARBA" id="ARBA00012438"/>
    </source>
</evidence>
<dbReference type="SUPFAM" id="SSF55785">
    <property type="entry name" value="PYP-like sensor domain (PAS domain)"/>
    <property type="match status" value="2"/>
</dbReference>
<dbReference type="Gene3D" id="3.30.450.20">
    <property type="entry name" value="PAS domain"/>
    <property type="match status" value="2"/>
</dbReference>
<evidence type="ECO:0000256" key="3">
    <source>
        <dbReference type="ARBA" id="ARBA00004236"/>
    </source>
</evidence>
<dbReference type="PROSITE" id="PS50113">
    <property type="entry name" value="PAC"/>
    <property type="match status" value="1"/>
</dbReference>
<dbReference type="Pfam" id="PF00512">
    <property type="entry name" value="HisKA"/>
    <property type="match status" value="1"/>
</dbReference>
<dbReference type="Pfam" id="PF13185">
    <property type="entry name" value="GAF_2"/>
    <property type="match status" value="1"/>
</dbReference>
<dbReference type="InterPro" id="IPR000700">
    <property type="entry name" value="PAS-assoc_C"/>
</dbReference>
<dbReference type="InterPro" id="IPR013656">
    <property type="entry name" value="PAS_4"/>
</dbReference>
<evidence type="ECO:0000256" key="5">
    <source>
        <dbReference type="ARBA" id="ARBA00022553"/>
    </source>
</evidence>
<dbReference type="SMART" id="SM00387">
    <property type="entry name" value="HATPase_c"/>
    <property type="match status" value="1"/>
</dbReference>
<dbReference type="CDD" id="cd00075">
    <property type="entry name" value="HATPase"/>
    <property type="match status" value="1"/>
</dbReference>
<reference evidence="13" key="2">
    <citation type="submission" date="2022-09" db="EMBL/GenBank/DDBJ databases">
        <authorList>
            <person name="Sun Q."/>
            <person name="Ohkuma M."/>
        </authorList>
    </citation>
    <scope>NUCLEOTIDE SEQUENCE</scope>
    <source>
        <strain evidence="13">JCM 3093</strain>
    </source>
</reference>
<dbReference type="InterPro" id="IPR000014">
    <property type="entry name" value="PAS"/>
</dbReference>
<dbReference type="FunFam" id="1.10.287.130:FF:000001">
    <property type="entry name" value="Two-component sensor histidine kinase"/>
    <property type="match status" value="1"/>
</dbReference>
<dbReference type="InterPro" id="IPR036890">
    <property type="entry name" value="HATPase_C_sf"/>
</dbReference>
<dbReference type="AlphaFoldDB" id="A0AA37BMV5"/>
<evidence type="ECO:0000256" key="8">
    <source>
        <dbReference type="ARBA" id="ARBA00023012"/>
    </source>
</evidence>
<reference evidence="13" key="1">
    <citation type="journal article" date="2014" name="Int. J. Syst. Evol. Microbiol.">
        <title>Complete genome sequence of Corynebacterium casei LMG S-19264T (=DSM 44701T), isolated from a smear-ripened cheese.</title>
        <authorList>
            <consortium name="US DOE Joint Genome Institute (JGI-PGF)"/>
            <person name="Walter F."/>
            <person name="Albersmeier A."/>
            <person name="Kalinowski J."/>
            <person name="Ruckert C."/>
        </authorList>
    </citation>
    <scope>NUCLEOTIDE SEQUENCE</scope>
    <source>
        <strain evidence="13">JCM 3093</strain>
    </source>
</reference>
<comment type="subcellular location">
    <subcellularLocation>
        <location evidence="3">Cell membrane</location>
    </subcellularLocation>
</comment>
<dbReference type="InterPro" id="IPR003018">
    <property type="entry name" value="GAF"/>
</dbReference>
<dbReference type="GO" id="GO:0005886">
    <property type="term" value="C:plasma membrane"/>
    <property type="evidence" value="ECO:0007669"/>
    <property type="project" value="UniProtKB-SubCell"/>
</dbReference>
<dbReference type="InterPro" id="IPR050736">
    <property type="entry name" value="Sensor_HK_Regulatory"/>
</dbReference>
<evidence type="ECO:0000313" key="13">
    <source>
        <dbReference type="EMBL" id="GGK94186.1"/>
    </source>
</evidence>
<dbReference type="SMART" id="SM00065">
    <property type="entry name" value="GAF"/>
    <property type="match status" value="1"/>
</dbReference>
<dbReference type="InterPro" id="IPR005467">
    <property type="entry name" value="His_kinase_dom"/>
</dbReference>
<dbReference type="Gene3D" id="1.10.287.130">
    <property type="match status" value="1"/>
</dbReference>
<evidence type="ECO:0000256" key="6">
    <source>
        <dbReference type="ARBA" id="ARBA00022679"/>
    </source>
</evidence>
<feature type="domain" description="Histidine kinase" evidence="11">
    <location>
        <begin position="496"/>
        <end position="728"/>
    </location>
</feature>
<accession>A0AA37BMV5</accession>
<name>A0AA37BMV5_9ACTN</name>
<keyword evidence="9" id="KW-0472">Membrane</keyword>
<feature type="region of interest" description="Disordered" evidence="10">
    <location>
        <begin position="1"/>
        <end position="34"/>
    </location>
</feature>
<evidence type="ECO:0000256" key="9">
    <source>
        <dbReference type="ARBA" id="ARBA00023136"/>
    </source>
</evidence>
<comment type="caution">
    <text evidence="13">The sequence shown here is derived from an EMBL/GenBank/DDBJ whole genome shotgun (WGS) entry which is preliminary data.</text>
</comment>
<evidence type="ECO:0000256" key="10">
    <source>
        <dbReference type="SAM" id="MobiDB-lite"/>
    </source>
</evidence>
<dbReference type="GO" id="GO:0005509">
    <property type="term" value="F:calcium ion binding"/>
    <property type="evidence" value="ECO:0007669"/>
    <property type="project" value="UniProtKB-ARBA"/>
</dbReference>
<keyword evidence="5" id="KW-0597">Phosphoprotein</keyword>
<dbReference type="PANTHER" id="PTHR43711">
    <property type="entry name" value="TWO-COMPONENT HISTIDINE KINASE"/>
    <property type="match status" value="1"/>
</dbReference>
<evidence type="ECO:0000256" key="7">
    <source>
        <dbReference type="ARBA" id="ARBA00022777"/>
    </source>
</evidence>
<dbReference type="InterPro" id="IPR036097">
    <property type="entry name" value="HisK_dim/P_sf"/>
</dbReference>
<dbReference type="FunFam" id="3.30.565.10:FF:000006">
    <property type="entry name" value="Sensor histidine kinase WalK"/>
    <property type="match status" value="1"/>
</dbReference>
<dbReference type="SMART" id="SM00388">
    <property type="entry name" value="HisKA"/>
    <property type="match status" value="1"/>
</dbReference>
<dbReference type="InterPro" id="IPR004358">
    <property type="entry name" value="Sig_transdc_His_kin-like_C"/>
</dbReference>
<dbReference type="CDD" id="cd00082">
    <property type="entry name" value="HisKA"/>
    <property type="match status" value="1"/>
</dbReference>
<dbReference type="EC" id="2.7.13.3" evidence="4"/>
<dbReference type="Pfam" id="PF08447">
    <property type="entry name" value="PAS_3"/>
    <property type="match status" value="1"/>
</dbReference>
<dbReference type="Proteomes" id="UP000627984">
    <property type="component" value="Unassembled WGS sequence"/>
</dbReference>
<dbReference type="PANTHER" id="PTHR43711:SF1">
    <property type="entry name" value="HISTIDINE KINASE 1"/>
    <property type="match status" value="1"/>
</dbReference>
<dbReference type="SUPFAM" id="SSF47384">
    <property type="entry name" value="Homodimeric domain of signal transducing histidine kinase"/>
    <property type="match status" value="1"/>
</dbReference>
<dbReference type="PROSITE" id="PS50109">
    <property type="entry name" value="HIS_KIN"/>
    <property type="match status" value="1"/>
</dbReference>
<feature type="domain" description="PAC" evidence="12">
    <location>
        <begin position="421"/>
        <end position="471"/>
    </location>
</feature>
<dbReference type="PRINTS" id="PR00344">
    <property type="entry name" value="BCTRLSENSOR"/>
</dbReference>